<evidence type="ECO:0000313" key="2">
    <source>
        <dbReference type="Proteomes" id="UP000297910"/>
    </source>
</evidence>
<reference evidence="1 2" key="1">
    <citation type="submission" date="2017-12" db="EMBL/GenBank/DDBJ databases">
        <title>Comparative genomics of Botrytis spp.</title>
        <authorList>
            <person name="Valero-Jimenez C.A."/>
            <person name="Tapia P."/>
            <person name="Veloso J."/>
            <person name="Silva-Moreno E."/>
            <person name="Staats M."/>
            <person name="Valdes J.H."/>
            <person name="Van Kan J.A.L."/>
        </authorList>
    </citation>
    <scope>NUCLEOTIDE SEQUENCE [LARGE SCALE GENOMIC DNA]</scope>
    <source>
        <strain evidence="1 2">Bp0003</strain>
    </source>
</reference>
<protein>
    <submittedName>
        <fullName evidence="1">Uncharacterized protein</fullName>
    </submittedName>
</protein>
<dbReference type="Proteomes" id="UP000297910">
    <property type="component" value="Unassembled WGS sequence"/>
</dbReference>
<dbReference type="EMBL" id="PQXI01000056">
    <property type="protein sequence ID" value="TGO26615.1"/>
    <property type="molecule type" value="Genomic_DNA"/>
</dbReference>
<sequence length="317" mass="35078">MPTPFGWSILDHPNMVIFTRPNFTKLTTNNGPVPCRTCSTSIACRGFVCKCTDHEYYCSEFCRGQHWSFCISNVSKHIARPTPQHKLALYFPPNTENPQVFWCPCPLINHNPCVPFCDTCIVCESCHDCHGYDLPLPAPILAQGANTTANLQDDLVSWMITPGKEDPAGWTPGTVMGLEDGDVLDQCGENICIQKLTGWARGWIGPFVLIGDSWADCNGKTTNRDINMDDMETAKKFFLSTSPKDLVAAEAAVAERKERGIFEMNDILGRVASGLNIRVYGGWLLEKDMLRDASGQLRDGNGGSRASNNAVVFHVRQ</sequence>
<organism evidence="1 2">
    <name type="scientific">Botrytis paeoniae</name>
    <dbReference type="NCBI Taxonomy" id="278948"/>
    <lineage>
        <taxon>Eukaryota</taxon>
        <taxon>Fungi</taxon>
        <taxon>Dikarya</taxon>
        <taxon>Ascomycota</taxon>
        <taxon>Pezizomycotina</taxon>
        <taxon>Leotiomycetes</taxon>
        <taxon>Helotiales</taxon>
        <taxon>Sclerotiniaceae</taxon>
        <taxon>Botrytis</taxon>
    </lineage>
</organism>
<evidence type="ECO:0000313" key="1">
    <source>
        <dbReference type="EMBL" id="TGO26615.1"/>
    </source>
</evidence>
<comment type="caution">
    <text evidence="1">The sequence shown here is derived from an EMBL/GenBank/DDBJ whole genome shotgun (WGS) entry which is preliminary data.</text>
</comment>
<keyword evidence="2" id="KW-1185">Reference proteome</keyword>
<proteinExistence type="predicted"/>
<gene>
    <name evidence="1" type="ORF">BPAE_0056g00360</name>
</gene>
<dbReference type="AlphaFoldDB" id="A0A4Z1FQ65"/>
<name>A0A4Z1FQ65_9HELO</name>
<accession>A0A4Z1FQ65</accession>